<dbReference type="OrthoDB" id="3223377at2759"/>
<reference evidence="2" key="2">
    <citation type="submission" date="2021-10" db="EMBL/GenBank/DDBJ databases">
        <title>Phylogenomics reveals ancestral predisposition of the termite-cultivated fungus Termitomyces towards a domesticated lifestyle.</title>
        <authorList>
            <person name="Auxier B."/>
            <person name="Grum-Grzhimaylo A."/>
            <person name="Cardenas M.E."/>
            <person name="Lodge J.D."/>
            <person name="Laessoe T."/>
            <person name="Pedersen O."/>
            <person name="Smith M.E."/>
            <person name="Kuyper T.W."/>
            <person name="Franco-Molano E.A."/>
            <person name="Baroni T.J."/>
            <person name="Aanen D.K."/>
        </authorList>
    </citation>
    <scope>NUCLEOTIDE SEQUENCE</scope>
    <source>
        <strain evidence="2">D49</strain>
    </source>
</reference>
<feature type="transmembrane region" description="Helical" evidence="1">
    <location>
        <begin position="28"/>
        <end position="49"/>
    </location>
</feature>
<protein>
    <submittedName>
        <fullName evidence="2">Uncharacterized protein</fullName>
    </submittedName>
</protein>
<keyword evidence="1" id="KW-0472">Membrane</keyword>
<comment type="caution">
    <text evidence="2">The sequence shown here is derived from an EMBL/GenBank/DDBJ whole genome shotgun (WGS) entry which is preliminary data.</text>
</comment>
<evidence type="ECO:0000313" key="2">
    <source>
        <dbReference type="EMBL" id="KAG5649641.1"/>
    </source>
</evidence>
<evidence type="ECO:0000256" key="1">
    <source>
        <dbReference type="SAM" id="Phobius"/>
    </source>
</evidence>
<name>A0A9P7GGP2_9AGAR</name>
<proteinExistence type="predicted"/>
<reference evidence="2" key="1">
    <citation type="submission" date="2021-02" db="EMBL/GenBank/DDBJ databases">
        <authorList>
            <person name="Nieuwenhuis M."/>
            <person name="Van De Peppel L.J.J."/>
        </authorList>
    </citation>
    <scope>NUCLEOTIDE SEQUENCE</scope>
    <source>
        <strain evidence="2">D49</strain>
    </source>
</reference>
<dbReference type="AlphaFoldDB" id="A0A9P7GGP2"/>
<keyword evidence="3" id="KW-1185">Reference proteome</keyword>
<feature type="non-terminal residue" evidence="2">
    <location>
        <position position="121"/>
    </location>
</feature>
<accession>A0A9P7GGP2</accession>
<dbReference type="EMBL" id="JABCKI010000814">
    <property type="protein sequence ID" value="KAG5649641.1"/>
    <property type="molecule type" value="Genomic_DNA"/>
</dbReference>
<keyword evidence="1" id="KW-1133">Transmembrane helix</keyword>
<feature type="transmembrane region" description="Helical" evidence="1">
    <location>
        <begin position="61"/>
        <end position="85"/>
    </location>
</feature>
<organism evidence="2 3">
    <name type="scientific">Sphagnurus paluster</name>
    <dbReference type="NCBI Taxonomy" id="117069"/>
    <lineage>
        <taxon>Eukaryota</taxon>
        <taxon>Fungi</taxon>
        <taxon>Dikarya</taxon>
        <taxon>Basidiomycota</taxon>
        <taxon>Agaricomycotina</taxon>
        <taxon>Agaricomycetes</taxon>
        <taxon>Agaricomycetidae</taxon>
        <taxon>Agaricales</taxon>
        <taxon>Tricholomatineae</taxon>
        <taxon>Lyophyllaceae</taxon>
        <taxon>Sphagnurus</taxon>
    </lineage>
</organism>
<dbReference type="Proteomes" id="UP000717328">
    <property type="component" value="Unassembled WGS sequence"/>
</dbReference>
<feature type="transmembrane region" description="Helical" evidence="1">
    <location>
        <begin position="97"/>
        <end position="118"/>
    </location>
</feature>
<evidence type="ECO:0000313" key="3">
    <source>
        <dbReference type="Proteomes" id="UP000717328"/>
    </source>
</evidence>
<dbReference type="PANTHER" id="PTHR40465">
    <property type="entry name" value="CHROMOSOME 1, WHOLE GENOME SHOTGUN SEQUENCE"/>
    <property type="match status" value="1"/>
</dbReference>
<dbReference type="PANTHER" id="PTHR40465:SF1">
    <property type="entry name" value="DUF6534 DOMAIN-CONTAINING PROTEIN"/>
    <property type="match status" value="1"/>
</dbReference>
<sequence>MQSVFATADAFHWLAKGFGDMRILSQPYISAFDVPILGGVIAFVAQSFFCWRIEVLQKSWWLPASVFMVALASLVGAIATGIGTFRLGDLSLLHKLTWQLCLWLGGSALADTLIAIIMTSL</sequence>
<keyword evidence="1" id="KW-0812">Transmembrane</keyword>
<gene>
    <name evidence="2" type="ORF">H0H81_002727</name>
</gene>